<evidence type="ECO:0000259" key="4">
    <source>
        <dbReference type="Pfam" id="PF10370"/>
    </source>
</evidence>
<evidence type="ECO:0000259" key="3">
    <source>
        <dbReference type="Pfam" id="PF01557"/>
    </source>
</evidence>
<dbReference type="AlphaFoldDB" id="A0A3M8CJ44"/>
<gene>
    <name evidence="5" type="ORF">EDM58_18200</name>
</gene>
<protein>
    <submittedName>
        <fullName evidence="5">FAA hydrolase family protein</fullName>
    </submittedName>
</protein>
<dbReference type="InterPro" id="IPR011234">
    <property type="entry name" value="Fumarylacetoacetase-like_C"/>
</dbReference>
<organism evidence="5 6">
    <name type="scientific">Brevibacillus panacihumi</name>
    <dbReference type="NCBI Taxonomy" id="497735"/>
    <lineage>
        <taxon>Bacteria</taxon>
        <taxon>Bacillati</taxon>
        <taxon>Bacillota</taxon>
        <taxon>Bacilli</taxon>
        <taxon>Bacillales</taxon>
        <taxon>Paenibacillaceae</taxon>
        <taxon>Brevibacillus</taxon>
    </lineage>
</organism>
<name>A0A3M8CJ44_9BACL</name>
<comment type="similarity">
    <text evidence="1">Belongs to the FAH family.</text>
</comment>
<accession>A0A3M8CJ44</accession>
<proteinExistence type="inferred from homology"/>
<evidence type="ECO:0000313" key="6">
    <source>
        <dbReference type="Proteomes" id="UP000281915"/>
    </source>
</evidence>
<sequence>MIIRYERNGKIKHGWMVEDENKVRVIEGDIYKIQSAKPIMTGLELPLGDVNLLAPSTPSKVVCIGVNYRDHAEEMGLELPVEPLMFLKPSTTVVGPEEPIVYPKLTENLHYEGELAVVIKKEAKRVKAADAEDYILGFTCAIDVTARDLQMKDGQWTRGKSFDTFCPLGPAIAAKVDYQNLRIVTRVNGEVRQDSNTNQMVFTVPQLVEAVSAVMTLLPGDVILTGTPPGVGALQVGDEISVTIEGIGTLRTRVEAEAEA</sequence>
<dbReference type="PANTHER" id="PTHR11820">
    <property type="entry name" value="ACYLPYRUVASE"/>
    <property type="match status" value="1"/>
</dbReference>
<keyword evidence="2" id="KW-0479">Metal-binding</keyword>
<dbReference type="FunFam" id="3.90.850.10:FF:000002">
    <property type="entry name" value="2-hydroxyhepta-2,4-diene-1,7-dioate isomerase"/>
    <property type="match status" value="1"/>
</dbReference>
<comment type="caution">
    <text evidence="5">The sequence shown here is derived from an EMBL/GenBank/DDBJ whole genome shotgun (WGS) entry which is preliminary data.</text>
</comment>
<dbReference type="Proteomes" id="UP000281915">
    <property type="component" value="Unassembled WGS sequence"/>
</dbReference>
<evidence type="ECO:0000313" key="5">
    <source>
        <dbReference type="EMBL" id="RNB75613.1"/>
    </source>
</evidence>
<keyword evidence="5" id="KW-0378">Hydrolase</keyword>
<dbReference type="EMBL" id="RHHT01000045">
    <property type="protein sequence ID" value="RNB75613.1"/>
    <property type="molecule type" value="Genomic_DNA"/>
</dbReference>
<feature type="domain" description="Fumarylacetoacetase-like C-terminal" evidence="3">
    <location>
        <begin position="60"/>
        <end position="254"/>
    </location>
</feature>
<evidence type="ECO:0000256" key="1">
    <source>
        <dbReference type="ARBA" id="ARBA00010211"/>
    </source>
</evidence>
<evidence type="ECO:0000256" key="2">
    <source>
        <dbReference type="ARBA" id="ARBA00022723"/>
    </source>
</evidence>
<dbReference type="GO" id="GO:0046872">
    <property type="term" value="F:metal ion binding"/>
    <property type="evidence" value="ECO:0007669"/>
    <property type="project" value="UniProtKB-KW"/>
</dbReference>
<dbReference type="InterPro" id="IPR018833">
    <property type="entry name" value="Rv2993c-like_N"/>
</dbReference>
<reference evidence="5 6" key="1">
    <citation type="submission" date="2018-10" db="EMBL/GenBank/DDBJ databases">
        <title>Phylogenomics of Brevibacillus.</title>
        <authorList>
            <person name="Dunlap C."/>
        </authorList>
    </citation>
    <scope>NUCLEOTIDE SEQUENCE [LARGE SCALE GENOMIC DNA]</scope>
    <source>
        <strain evidence="5 6">JCM 15085</strain>
    </source>
</reference>
<dbReference type="Pfam" id="PF10370">
    <property type="entry name" value="Rv2993c-like_N"/>
    <property type="match status" value="1"/>
</dbReference>
<dbReference type="Pfam" id="PF01557">
    <property type="entry name" value="FAA_hydrolase"/>
    <property type="match status" value="1"/>
</dbReference>
<dbReference type="SUPFAM" id="SSF56529">
    <property type="entry name" value="FAH"/>
    <property type="match status" value="1"/>
</dbReference>
<dbReference type="RefSeq" id="WP_122914585.1">
    <property type="nucleotide sequence ID" value="NZ_RHHT01000045.1"/>
</dbReference>
<dbReference type="InterPro" id="IPR036663">
    <property type="entry name" value="Fumarylacetoacetase_C_sf"/>
</dbReference>
<feature type="domain" description="Rv2993c-like N-terminal" evidence="4">
    <location>
        <begin position="2"/>
        <end position="55"/>
    </location>
</feature>
<dbReference type="GO" id="GO:0018773">
    <property type="term" value="F:acetylpyruvate hydrolase activity"/>
    <property type="evidence" value="ECO:0007669"/>
    <property type="project" value="TreeGrafter"/>
</dbReference>
<dbReference type="PANTHER" id="PTHR11820:SF7">
    <property type="entry name" value="ACYLPYRUVASE FAHD1, MITOCHONDRIAL"/>
    <property type="match status" value="1"/>
</dbReference>
<dbReference type="GO" id="GO:0019752">
    <property type="term" value="P:carboxylic acid metabolic process"/>
    <property type="evidence" value="ECO:0007669"/>
    <property type="project" value="UniProtKB-ARBA"/>
</dbReference>
<dbReference type="Gene3D" id="3.90.850.10">
    <property type="entry name" value="Fumarylacetoacetase-like, C-terminal domain"/>
    <property type="match status" value="1"/>
</dbReference>
<dbReference type="GO" id="GO:0016853">
    <property type="term" value="F:isomerase activity"/>
    <property type="evidence" value="ECO:0007669"/>
    <property type="project" value="UniProtKB-ARBA"/>
</dbReference>